<dbReference type="PANTHER" id="PTHR46599">
    <property type="entry name" value="PIGGYBAC TRANSPOSABLE ELEMENT-DERIVED PROTEIN 4"/>
    <property type="match status" value="1"/>
</dbReference>
<evidence type="ECO:0000313" key="2">
    <source>
        <dbReference type="Proteomes" id="UP001259832"/>
    </source>
</evidence>
<dbReference type="Proteomes" id="UP001259832">
    <property type="component" value="Unassembled WGS sequence"/>
</dbReference>
<keyword evidence="2" id="KW-1185">Reference proteome</keyword>
<evidence type="ECO:0000313" key="1">
    <source>
        <dbReference type="EMBL" id="KAK1938778.1"/>
    </source>
</evidence>
<evidence type="ECO:0008006" key="3">
    <source>
        <dbReference type="Google" id="ProtNLM"/>
    </source>
</evidence>
<dbReference type="AlphaFoldDB" id="A0AAD9GIH8"/>
<name>A0AAD9GIH8_9STRA</name>
<gene>
    <name evidence="1" type="ORF">P3T76_008853</name>
</gene>
<sequence length="308" mass="34593">MWDVAMCGRLTKAFPDPSSRRLLVSNNFYTRHNLARTLPTFTDGEMEMLGTVRIPLQGKWIGSELDAAKSRMDAASRGSWELIAAINVPPGWEKLQEAHKRAQKKLPPQQQTIVAYNLLMNSVDRVDQLRSTNPIRRKEKRLSMSILTWTIDLALINVFALFQKIAGVQASRVKLREFKRRVAESLTPVQRMRMENARGAQPAPTEPINNVLGADESLHAITPKLKGEFNRETHGFSKKALFGCTSCHWGFHVSCFTAFHYRDALTSSSLSVRSALDAVCAAASGDANVQTRLKKNRTITYLDKLELP</sequence>
<protein>
    <recommendedName>
        <fullName evidence="3">PiggyBac transposable element-derived protein domain-containing protein</fullName>
    </recommendedName>
</protein>
<proteinExistence type="predicted"/>
<dbReference type="PANTHER" id="PTHR46599:SF3">
    <property type="entry name" value="PIGGYBAC TRANSPOSABLE ELEMENT-DERIVED PROTEIN 4"/>
    <property type="match status" value="1"/>
</dbReference>
<comment type="caution">
    <text evidence="1">The sequence shown here is derived from an EMBL/GenBank/DDBJ whole genome shotgun (WGS) entry which is preliminary data.</text>
</comment>
<reference evidence="1" key="1">
    <citation type="submission" date="2023-08" db="EMBL/GenBank/DDBJ databases">
        <title>Reference Genome Resource for the Citrus Pathogen Phytophthora citrophthora.</title>
        <authorList>
            <person name="Moller H."/>
            <person name="Coetzee B."/>
            <person name="Rose L.J."/>
            <person name="Van Niekerk J.M."/>
        </authorList>
    </citation>
    <scope>NUCLEOTIDE SEQUENCE</scope>
    <source>
        <strain evidence="1">STE-U-9442</strain>
    </source>
</reference>
<organism evidence="1 2">
    <name type="scientific">Phytophthora citrophthora</name>
    <dbReference type="NCBI Taxonomy" id="4793"/>
    <lineage>
        <taxon>Eukaryota</taxon>
        <taxon>Sar</taxon>
        <taxon>Stramenopiles</taxon>
        <taxon>Oomycota</taxon>
        <taxon>Peronosporomycetes</taxon>
        <taxon>Peronosporales</taxon>
        <taxon>Peronosporaceae</taxon>
        <taxon>Phytophthora</taxon>
    </lineage>
</organism>
<dbReference type="EMBL" id="JASMQC010000017">
    <property type="protein sequence ID" value="KAK1938778.1"/>
    <property type="molecule type" value="Genomic_DNA"/>
</dbReference>
<accession>A0AAD9GIH8</accession>